<evidence type="ECO:0000256" key="1">
    <source>
        <dbReference type="SAM" id="Coils"/>
    </source>
</evidence>
<dbReference type="Proteomes" id="UP000320176">
    <property type="component" value="Unassembled WGS sequence"/>
</dbReference>
<proteinExistence type="predicted"/>
<dbReference type="OrthoDB" id="260976at2"/>
<keyword evidence="3" id="KW-1185">Reference proteome</keyword>
<name>A0A5C6A257_9BACT</name>
<keyword evidence="1" id="KW-0175">Coiled coil</keyword>
<evidence type="ECO:0000313" key="3">
    <source>
        <dbReference type="Proteomes" id="UP000320176"/>
    </source>
</evidence>
<evidence type="ECO:0000313" key="2">
    <source>
        <dbReference type="EMBL" id="TWT93944.1"/>
    </source>
</evidence>
<comment type="caution">
    <text evidence="2">The sequence shown here is derived from an EMBL/GenBank/DDBJ whole genome shotgun (WGS) entry which is preliminary data.</text>
</comment>
<protein>
    <submittedName>
        <fullName evidence="2">Putative zinc ribbon domain protein</fullName>
    </submittedName>
</protein>
<dbReference type="RefSeq" id="WP_146522735.1">
    <property type="nucleotide sequence ID" value="NZ_CP151726.1"/>
</dbReference>
<organism evidence="2 3">
    <name type="scientific">Stieleria varia</name>
    <dbReference type="NCBI Taxonomy" id="2528005"/>
    <lineage>
        <taxon>Bacteria</taxon>
        <taxon>Pseudomonadati</taxon>
        <taxon>Planctomycetota</taxon>
        <taxon>Planctomycetia</taxon>
        <taxon>Pirellulales</taxon>
        <taxon>Pirellulaceae</taxon>
        <taxon>Stieleria</taxon>
    </lineage>
</organism>
<feature type="coiled-coil region" evidence="1">
    <location>
        <begin position="38"/>
        <end position="72"/>
    </location>
</feature>
<reference evidence="2 3" key="1">
    <citation type="submission" date="2019-02" db="EMBL/GenBank/DDBJ databases">
        <title>Deep-cultivation of Planctomycetes and their phenomic and genomic characterization uncovers novel biology.</title>
        <authorList>
            <person name="Wiegand S."/>
            <person name="Jogler M."/>
            <person name="Boedeker C."/>
            <person name="Pinto D."/>
            <person name="Vollmers J."/>
            <person name="Rivas-Marin E."/>
            <person name="Kohn T."/>
            <person name="Peeters S.H."/>
            <person name="Heuer A."/>
            <person name="Rast P."/>
            <person name="Oberbeckmann S."/>
            <person name="Bunk B."/>
            <person name="Jeske O."/>
            <person name="Meyerdierks A."/>
            <person name="Storesund J.E."/>
            <person name="Kallscheuer N."/>
            <person name="Luecker S."/>
            <person name="Lage O.M."/>
            <person name="Pohl T."/>
            <person name="Merkel B.J."/>
            <person name="Hornburger P."/>
            <person name="Mueller R.-W."/>
            <person name="Bruemmer F."/>
            <person name="Labrenz M."/>
            <person name="Spormann A.M."/>
            <person name="Op Den Camp H."/>
            <person name="Overmann J."/>
            <person name="Amann R."/>
            <person name="Jetten M.S.M."/>
            <person name="Mascher T."/>
            <person name="Medema M.H."/>
            <person name="Devos D.P."/>
            <person name="Kaster A.-K."/>
            <person name="Ovreas L."/>
            <person name="Rohde M."/>
            <person name="Galperin M.Y."/>
            <person name="Jogler C."/>
        </authorList>
    </citation>
    <scope>NUCLEOTIDE SEQUENCE [LARGE SCALE GENOMIC DNA]</scope>
    <source>
        <strain evidence="2 3">Pla52n</strain>
    </source>
</reference>
<feature type="coiled-coil region" evidence="1">
    <location>
        <begin position="117"/>
        <end position="176"/>
    </location>
</feature>
<dbReference type="Gene3D" id="1.10.287.1490">
    <property type="match status" value="1"/>
</dbReference>
<gene>
    <name evidence="2" type="ORF">Pla52n_57720</name>
</gene>
<accession>A0A5C6A257</accession>
<dbReference type="AlphaFoldDB" id="A0A5C6A257"/>
<sequence length="241" mass="27166">MAIDHRIPVSLELLRQLHHVHKQQAELQGQLDRGPRQIKAGEALVAKASQELESAKQKLKQAKMSCDEKTLQLKSREDGIKSLQVKLNAAKSNREFDTFKEQIAADEQANLVLSDEILEALEKIDELTAAVTAAEQELKQQIAAQEKRVVEVSQRMLVKEEELVLVRERLAKAEKEIPASARPDYDRLVDQRGEEALAPIDLEDESCGGCYQTLTTQLIESVRLQFLIRCPNCNAMLYLAK</sequence>
<dbReference type="EMBL" id="SJPN01000008">
    <property type="protein sequence ID" value="TWT93944.1"/>
    <property type="molecule type" value="Genomic_DNA"/>
</dbReference>